<reference evidence="1" key="1">
    <citation type="submission" date="2019-10" db="EMBL/GenBank/DDBJ databases">
        <authorList>
            <consortium name="DOE Joint Genome Institute"/>
            <person name="Kuo A."/>
            <person name="Miyauchi S."/>
            <person name="Kiss E."/>
            <person name="Drula E."/>
            <person name="Kohler A."/>
            <person name="Sanchez-Garcia M."/>
            <person name="Andreopoulos B."/>
            <person name="Barry K.W."/>
            <person name="Bonito G."/>
            <person name="Buee M."/>
            <person name="Carver A."/>
            <person name="Chen C."/>
            <person name="Cichocki N."/>
            <person name="Clum A."/>
            <person name="Culley D."/>
            <person name="Crous P.W."/>
            <person name="Fauchery L."/>
            <person name="Girlanda M."/>
            <person name="Hayes R."/>
            <person name="Keri Z."/>
            <person name="LaButti K."/>
            <person name="Lipzen A."/>
            <person name="Lombard V."/>
            <person name="Magnuson J."/>
            <person name="Maillard F."/>
            <person name="Morin E."/>
            <person name="Murat C."/>
            <person name="Nolan M."/>
            <person name="Ohm R."/>
            <person name="Pangilinan J."/>
            <person name="Pereira M."/>
            <person name="Perotto S."/>
            <person name="Peter M."/>
            <person name="Riley R."/>
            <person name="Sitrit Y."/>
            <person name="Stielow B."/>
            <person name="Szollosi G."/>
            <person name="Zifcakova L."/>
            <person name="Stursova M."/>
            <person name="Spatafora J.W."/>
            <person name="Tedersoo L."/>
            <person name="Vaario L.-M."/>
            <person name="Yamada A."/>
            <person name="Yan M."/>
            <person name="Wang P."/>
            <person name="Xu J."/>
            <person name="Bruns T."/>
            <person name="Baldrian P."/>
            <person name="Vilgalys R."/>
            <person name="Henrissat B."/>
            <person name="Grigoriev I.V."/>
            <person name="Hibbett D."/>
            <person name="Nagy L.G."/>
            <person name="Martin F.M."/>
        </authorList>
    </citation>
    <scope>NUCLEOTIDE SEQUENCE</scope>
    <source>
        <strain evidence="1">BED1</strain>
    </source>
</reference>
<proteinExistence type="predicted"/>
<organism evidence="1 2">
    <name type="scientific">Boletus edulis BED1</name>
    <dbReference type="NCBI Taxonomy" id="1328754"/>
    <lineage>
        <taxon>Eukaryota</taxon>
        <taxon>Fungi</taxon>
        <taxon>Dikarya</taxon>
        <taxon>Basidiomycota</taxon>
        <taxon>Agaricomycotina</taxon>
        <taxon>Agaricomycetes</taxon>
        <taxon>Agaricomycetidae</taxon>
        <taxon>Boletales</taxon>
        <taxon>Boletineae</taxon>
        <taxon>Boletaceae</taxon>
        <taxon>Boletoideae</taxon>
        <taxon>Boletus</taxon>
    </lineage>
</organism>
<evidence type="ECO:0000313" key="2">
    <source>
        <dbReference type="Proteomes" id="UP001194468"/>
    </source>
</evidence>
<comment type="caution">
    <text evidence="1">The sequence shown here is derived from an EMBL/GenBank/DDBJ whole genome shotgun (WGS) entry which is preliminary data.</text>
</comment>
<dbReference type="EMBL" id="WHUW01000020">
    <property type="protein sequence ID" value="KAF8436967.1"/>
    <property type="molecule type" value="Genomic_DNA"/>
</dbReference>
<protein>
    <submittedName>
        <fullName evidence="1">Uncharacterized protein</fullName>
    </submittedName>
</protein>
<sequence>MPLGILRYTPSAFSSIQHLLADICSSLMKTPLITVVSVDPLDYSGETSYPPTLYLLWQTPPPNHFG</sequence>
<dbReference type="AlphaFoldDB" id="A0AAD4BQ26"/>
<reference evidence="1" key="2">
    <citation type="journal article" date="2020" name="Nat. Commun.">
        <title>Large-scale genome sequencing of mycorrhizal fungi provides insights into the early evolution of symbiotic traits.</title>
        <authorList>
            <person name="Miyauchi S."/>
            <person name="Kiss E."/>
            <person name="Kuo A."/>
            <person name="Drula E."/>
            <person name="Kohler A."/>
            <person name="Sanchez-Garcia M."/>
            <person name="Morin E."/>
            <person name="Andreopoulos B."/>
            <person name="Barry K.W."/>
            <person name="Bonito G."/>
            <person name="Buee M."/>
            <person name="Carver A."/>
            <person name="Chen C."/>
            <person name="Cichocki N."/>
            <person name="Clum A."/>
            <person name="Culley D."/>
            <person name="Crous P.W."/>
            <person name="Fauchery L."/>
            <person name="Girlanda M."/>
            <person name="Hayes R.D."/>
            <person name="Keri Z."/>
            <person name="LaButti K."/>
            <person name="Lipzen A."/>
            <person name="Lombard V."/>
            <person name="Magnuson J."/>
            <person name="Maillard F."/>
            <person name="Murat C."/>
            <person name="Nolan M."/>
            <person name="Ohm R.A."/>
            <person name="Pangilinan J."/>
            <person name="Pereira M.F."/>
            <person name="Perotto S."/>
            <person name="Peter M."/>
            <person name="Pfister S."/>
            <person name="Riley R."/>
            <person name="Sitrit Y."/>
            <person name="Stielow J.B."/>
            <person name="Szollosi G."/>
            <person name="Zifcakova L."/>
            <person name="Stursova M."/>
            <person name="Spatafora J.W."/>
            <person name="Tedersoo L."/>
            <person name="Vaario L.M."/>
            <person name="Yamada A."/>
            <person name="Yan M."/>
            <person name="Wang P."/>
            <person name="Xu J."/>
            <person name="Bruns T."/>
            <person name="Baldrian P."/>
            <person name="Vilgalys R."/>
            <person name="Dunand C."/>
            <person name="Henrissat B."/>
            <person name="Grigoriev I.V."/>
            <person name="Hibbett D."/>
            <person name="Nagy L.G."/>
            <person name="Martin F.M."/>
        </authorList>
    </citation>
    <scope>NUCLEOTIDE SEQUENCE</scope>
    <source>
        <strain evidence="1">BED1</strain>
    </source>
</reference>
<dbReference type="Proteomes" id="UP001194468">
    <property type="component" value="Unassembled WGS sequence"/>
</dbReference>
<name>A0AAD4BQ26_BOLED</name>
<evidence type="ECO:0000313" key="1">
    <source>
        <dbReference type="EMBL" id="KAF8436967.1"/>
    </source>
</evidence>
<keyword evidence="2" id="KW-1185">Reference proteome</keyword>
<gene>
    <name evidence="1" type="ORF">L210DRAFT_987667</name>
</gene>
<accession>A0AAD4BQ26</accession>